<evidence type="ECO:0000256" key="1">
    <source>
        <dbReference type="ARBA" id="ARBA00003041"/>
    </source>
</evidence>
<dbReference type="PANTHER" id="PTHR34982">
    <property type="entry name" value="YOP PROTEINS TRANSLOCATION PROTEIN L"/>
    <property type="match status" value="1"/>
</dbReference>
<name>A0A5B8STT4_9GAMM</name>
<reference evidence="12 13" key="1">
    <citation type="submission" date="2019-06" db="EMBL/GenBank/DDBJ databases">
        <title>Genome analyses of bacteria isolated from kimchi.</title>
        <authorList>
            <person name="Lee S."/>
            <person name="Ahn S."/>
            <person name="Roh S."/>
        </authorList>
    </citation>
    <scope>NUCLEOTIDE SEQUENCE [LARGE SCALE GENOMIC DNA]</scope>
    <source>
        <strain evidence="12 13">CBA4606</strain>
    </source>
</reference>
<feature type="compositionally biased region" description="Basic and acidic residues" evidence="10">
    <location>
        <begin position="18"/>
        <end position="34"/>
    </location>
</feature>
<evidence type="ECO:0000256" key="5">
    <source>
        <dbReference type="ARBA" id="ARBA00022448"/>
    </source>
</evidence>
<evidence type="ECO:0000256" key="7">
    <source>
        <dbReference type="ARBA" id="ARBA00022795"/>
    </source>
</evidence>
<accession>A0A5B8STT4</accession>
<sequence length="239" mass="27161">MSETCIRHPRHWHRWQMDDLSSRVEKRREEHPDNAESQQAKARKNALETERQALRQQAHETGYAEGHEEGRKDGYAKGLEEGRAQGRQELKEQSRQTLAALLPLIESFNQALAQRDEEIADSLVELALATGYQLAGEALKANPEQIVEIVRELLHLEPALSGHPRLRLHPQDIELVKDAMEQELTALGWRLQADEQLARGGCRVTSNSGELDATWEQRCAGVMEQIRHRSTARSAEKES</sequence>
<evidence type="ECO:0000313" key="13">
    <source>
        <dbReference type="Proteomes" id="UP000321272"/>
    </source>
</evidence>
<keyword evidence="13" id="KW-1185">Reference proteome</keyword>
<dbReference type="AlphaFoldDB" id="A0A5B8STT4"/>
<dbReference type="Pfam" id="PF02108">
    <property type="entry name" value="FliH"/>
    <property type="match status" value="1"/>
</dbReference>
<feature type="region of interest" description="Disordered" evidence="10">
    <location>
        <begin position="18"/>
        <end position="73"/>
    </location>
</feature>
<dbReference type="GO" id="GO:0009288">
    <property type="term" value="C:bacterial-type flagellum"/>
    <property type="evidence" value="ECO:0007669"/>
    <property type="project" value="InterPro"/>
</dbReference>
<dbReference type="RefSeq" id="WP_147184752.1">
    <property type="nucleotide sequence ID" value="NZ_CP042382.1"/>
</dbReference>
<comment type="similarity">
    <text evidence="3">Belongs to the FliH family.</text>
</comment>
<dbReference type="OrthoDB" id="6415116at2"/>
<organism evidence="12 13">
    <name type="scientific">Pistricoccus aurantiacus</name>
    <dbReference type="NCBI Taxonomy" id="1883414"/>
    <lineage>
        <taxon>Bacteria</taxon>
        <taxon>Pseudomonadati</taxon>
        <taxon>Pseudomonadota</taxon>
        <taxon>Gammaproteobacteria</taxon>
        <taxon>Oceanospirillales</taxon>
        <taxon>Halomonadaceae</taxon>
        <taxon>Pistricoccus</taxon>
    </lineage>
</organism>
<dbReference type="PANTHER" id="PTHR34982:SF1">
    <property type="entry name" value="FLAGELLAR ASSEMBLY PROTEIN FLIH"/>
    <property type="match status" value="1"/>
</dbReference>
<dbReference type="InterPro" id="IPR051472">
    <property type="entry name" value="T3SS_Stator/FliH"/>
</dbReference>
<dbReference type="EMBL" id="CP042382">
    <property type="protein sequence ID" value="QEA39704.1"/>
    <property type="molecule type" value="Genomic_DNA"/>
</dbReference>
<dbReference type="NCBIfam" id="NF004270">
    <property type="entry name" value="PRK05687.2-1"/>
    <property type="match status" value="1"/>
</dbReference>
<dbReference type="GO" id="GO:0015031">
    <property type="term" value="P:protein transport"/>
    <property type="evidence" value="ECO:0007669"/>
    <property type="project" value="UniProtKB-KW"/>
</dbReference>
<evidence type="ECO:0000259" key="11">
    <source>
        <dbReference type="Pfam" id="PF02108"/>
    </source>
</evidence>
<evidence type="ECO:0000256" key="6">
    <source>
        <dbReference type="ARBA" id="ARBA00022490"/>
    </source>
</evidence>
<evidence type="ECO:0000256" key="2">
    <source>
        <dbReference type="ARBA" id="ARBA00004496"/>
    </source>
</evidence>
<keyword evidence="12" id="KW-0966">Cell projection</keyword>
<evidence type="ECO:0000256" key="3">
    <source>
        <dbReference type="ARBA" id="ARBA00006602"/>
    </source>
</evidence>
<keyword evidence="8" id="KW-0653">Protein transport</keyword>
<keyword evidence="12" id="KW-0969">Cilium</keyword>
<dbReference type="KEGG" id="paur:FGL86_11920"/>
<keyword evidence="12" id="KW-0282">Flagellum</keyword>
<evidence type="ECO:0000256" key="10">
    <source>
        <dbReference type="SAM" id="MobiDB-lite"/>
    </source>
</evidence>
<proteinExistence type="inferred from homology"/>
<dbReference type="InterPro" id="IPR018035">
    <property type="entry name" value="Flagellar_FliH/T3SS_HrpE"/>
</dbReference>
<dbReference type="GO" id="GO:0044781">
    <property type="term" value="P:bacterial-type flagellum organization"/>
    <property type="evidence" value="ECO:0007669"/>
    <property type="project" value="UniProtKB-KW"/>
</dbReference>
<dbReference type="GO" id="GO:0005829">
    <property type="term" value="C:cytosol"/>
    <property type="evidence" value="ECO:0007669"/>
    <property type="project" value="TreeGrafter"/>
</dbReference>
<dbReference type="InterPro" id="IPR000563">
    <property type="entry name" value="Flag_FliH"/>
</dbReference>
<comment type="function">
    <text evidence="1">Needed for flagellar regrowth and assembly.</text>
</comment>
<gene>
    <name evidence="12" type="ORF">FGL86_11920</name>
</gene>
<protein>
    <recommendedName>
        <fullName evidence="4">Flagellar assembly protein FliH</fullName>
    </recommendedName>
</protein>
<evidence type="ECO:0000313" key="12">
    <source>
        <dbReference type="EMBL" id="QEA39704.1"/>
    </source>
</evidence>
<keyword evidence="6" id="KW-0963">Cytoplasm</keyword>
<dbReference type="GO" id="GO:0071973">
    <property type="term" value="P:bacterial-type flagellum-dependent cell motility"/>
    <property type="evidence" value="ECO:0007669"/>
    <property type="project" value="InterPro"/>
</dbReference>
<keyword evidence="5" id="KW-0813">Transport</keyword>
<evidence type="ECO:0000256" key="9">
    <source>
        <dbReference type="ARBA" id="ARBA00023225"/>
    </source>
</evidence>
<keyword evidence="9" id="KW-1006">Bacterial flagellum protein export</keyword>
<evidence type="ECO:0000256" key="8">
    <source>
        <dbReference type="ARBA" id="ARBA00022927"/>
    </source>
</evidence>
<comment type="subcellular location">
    <subcellularLocation>
        <location evidence="2">Cytoplasm</location>
    </subcellularLocation>
</comment>
<evidence type="ECO:0000256" key="4">
    <source>
        <dbReference type="ARBA" id="ARBA00016507"/>
    </source>
</evidence>
<dbReference type="Proteomes" id="UP000321272">
    <property type="component" value="Chromosome"/>
</dbReference>
<keyword evidence="7" id="KW-1005">Bacterial flagellum biogenesis</keyword>
<dbReference type="GO" id="GO:0003774">
    <property type="term" value="F:cytoskeletal motor activity"/>
    <property type="evidence" value="ECO:0007669"/>
    <property type="project" value="InterPro"/>
</dbReference>
<feature type="domain" description="Flagellar assembly protein FliH/Type III secretion system HrpE" evidence="11">
    <location>
        <begin position="98"/>
        <end position="219"/>
    </location>
</feature>
<dbReference type="PRINTS" id="PR01003">
    <property type="entry name" value="FLGFLIH"/>
</dbReference>